<feature type="binding site" evidence="7">
    <location>
        <position position="40"/>
    </location>
    <ligand>
        <name>ATP</name>
        <dbReference type="ChEBI" id="CHEBI:30616"/>
    </ligand>
</feature>
<dbReference type="RefSeq" id="WP_345433399.1">
    <property type="nucleotide sequence ID" value="NZ_BAABHK010000007.1"/>
</dbReference>
<dbReference type="SMART" id="SM00220">
    <property type="entry name" value="S_TKc"/>
    <property type="match status" value="1"/>
</dbReference>
<dbReference type="PROSITE" id="PS50011">
    <property type="entry name" value="PROTEIN_KINASE_DOM"/>
    <property type="match status" value="1"/>
</dbReference>
<sequence>MDAGYLLGGRYRLVREIGAGGFGRVWQACDEELRVDVAVKEVWLPPATSAAEHGERLARAKREARNAAKLRGHPNIVAVHDALTVDDAPWIVMDLVRGHSLEQRIAKRGRLPADDTAGIAAALLGALAAAHDAGITHRDVKPANILLADDGRVLLTDFGIAEHHADTGLTASGTIVGSVEYIAPERLDGKAAGPASDLFSLGATLYHAVEGASAFRRDTPTATITAVLLRNPPPPAHAGPLTTLITRLLDKDPHARPDIAEARRLLDTPHAGESTKPATKRLTTSTATKALPTTFGTNLDDSKSPARPSPAPEKALPRKKPDLLRSASGVIALIVLGIIFVPKLIHHIDTSGMPAGCAEVRTAWGRHNQTVRTRTDLNVAPGYRQLGDDMDAAAQKATDPNVRSVIQDLADASHAMADDVEREHASSNPDASDSNRDMTKWAAANNKLIGLCQ</sequence>
<dbReference type="InterPro" id="IPR017441">
    <property type="entry name" value="Protein_kinase_ATP_BS"/>
</dbReference>
<keyword evidence="2" id="KW-0723">Serine/threonine-protein kinase</keyword>
<feature type="region of interest" description="Disordered" evidence="8">
    <location>
        <begin position="418"/>
        <end position="438"/>
    </location>
</feature>
<dbReference type="Proteomes" id="UP001501442">
    <property type="component" value="Unassembled WGS sequence"/>
</dbReference>
<evidence type="ECO:0000256" key="7">
    <source>
        <dbReference type="PROSITE-ProRule" id="PRU10141"/>
    </source>
</evidence>
<feature type="compositionally biased region" description="Low complexity" evidence="8">
    <location>
        <begin position="282"/>
        <end position="294"/>
    </location>
</feature>
<evidence type="ECO:0000256" key="1">
    <source>
        <dbReference type="ARBA" id="ARBA00012513"/>
    </source>
</evidence>
<evidence type="ECO:0000313" key="11">
    <source>
        <dbReference type="Proteomes" id="UP001501442"/>
    </source>
</evidence>
<evidence type="ECO:0000256" key="4">
    <source>
        <dbReference type="ARBA" id="ARBA00022741"/>
    </source>
</evidence>
<evidence type="ECO:0000256" key="5">
    <source>
        <dbReference type="ARBA" id="ARBA00022777"/>
    </source>
</evidence>
<keyword evidence="6 7" id="KW-0067">ATP-binding</keyword>
<dbReference type="CDD" id="cd14014">
    <property type="entry name" value="STKc_PknB_like"/>
    <property type="match status" value="1"/>
</dbReference>
<feature type="domain" description="Protein kinase" evidence="9">
    <location>
        <begin position="11"/>
        <end position="271"/>
    </location>
</feature>
<keyword evidence="4 7" id="KW-0547">Nucleotide-binding</keyword>
<dbReference type="InterPro" id="IPR008271">
    <property type="entry name" value="Ser/Thr_kinase_AS"/>
</dbReference>
<dbReference type="PANTHER" id="PTHR43289">
    <property type="entry name" value="MITOGEN-ACTIVATED PROTEIN KINASE KINASE KINASE 20-RELATED"/>
    <property type="match status" value="1"/>
</dbReference>
<dbReference type="Pfam" id="PF00069">
    <property type="entry name" value="Pkinase"/>
    <property type="match status" value="1"/>
</dbReference>
<organism evidence="10 11">
    <name type="scientific">Actinoallomurus vinaceus</name>
    <dbReference type="NCBI Taxonomy" id="1080074"/>
    <lineage>
        <taxon>Bacteria</taxon>
        <taxon>Bacillati</taxon>
        <taxon>Actinomycetota</taxon>
        <taxon>Actinomycetes</taxon>
        <taxon>Streptosporangiales</taxon>
        <taxon>Thermomonosporaceae</taxon>
        <taxon>Actinoallomurus</taxon>
    </lineage>
</organism>
<comment type="caution">
    <text evidence="10">The sequence shown here is derived from an EMBL/GenBank/DDBJ whole genome shotgun (WGS) entry which is preliminary data.</text>
</comment>
<evidence type="ECO:0000256" key="8">
    <source>
        <dbReference type="SAM" id="MobiDB-lite"/>
    </source>
</evidence>
<dbReference type="SUPFAM" id="SSF56112">
    <property type="entry name" value="Protein kinase-like (PK-like)"/>
    <property type="match status" value="1"/>
</dbReference>
<dbReference type="PANTHER" id="PTHR43289:SF6">
    <property type="entry name" value="SERINE_THREONINE-PROTEIN KINASE NEKL-3"/>
    <property type="match status" value="1"/>
</dbReference>
<name>A0ABP8UGC2_9ACTN</name>
<protein>
    <recommendedName>
        <fullName evidence="1">non-specific serine/threonine protein kinase</fullName>
        <ecNumber evidence="1">2.7.11.1</ecNumber>
    </recommendedName>
</protein>
<dbReference type="InterPro" id="IPR000719">
    <property type="entry name" value="Prot_kinase_dom"/>
</dbReference>
<evidence type="ECO:0000256" key="3">
    <source>
        <dbReference type="ARBA" id="ARBA00022679"/>
    </source>
</evidence>
<keyword evidence="3" id="KW-0808">Transferase</keyword>
<keyword evidence="11" id="KW-1185">Reference proteome</keyword>
<evidence type="ECO:0000313" key="10">
    <source>
        <dbReference type="EMBL" id="GAA4629368.1"/>
    </source>
</evidence>
<reference evidence="11" key="1">
    <citation type="journal article" date="2019" name="Int. J. Syst. Evol. Microbiol.">
        <title>The Global Catalogue of Microorganisms (GCM) 10K type strain sequencing project: providing services to taxonomists for standard genome sequencing and annotation.</title>
        <authorList>
            <consortium name="The Broad Institute Genomics Platform"/>
            <consortium name="The Broad Institute Genome Sequencing Center for Infectious Disease"/>
            <person name="Wu L."/>
            <person name="Ma J."/>
        </authorList>
    </citation>
    <scope>NUCLEOTIDE SEQUENCE [LARGE SCALE GENOMIC DNA]</scope>
    <source>
        <strain evidence="11">JCM 17939</strain>
    </source>
</reference>
<dbReference type="PROSITE" id="PS00108">
    <property type="entry name" value="PROTEIN_KINASE_ST"/>
    <property type="match status" value="1"/>
</dbReference>
<keyword evidence="5" id="KW-0418">Kinase</keyword>
<evidence type="ECO:0000259" key="9">
    <source>
        <dbReference type="PROSITE" id="PS50011"/>
    </source>
</evidence>
<evidence type="ECO:0000256" key="2">
    <source>
        <dbReference type="ARBA" id="ARBA00022527"/>
    </source>
</evidence>
<accession>A0ABP8UGC2</accession>
<proteinExistence type="predicted"/>
<dbReference type="Gene3D" id="3.30.200.20">
    <property type="entry name" value="Phosphorylase Kinase, domain 1"/>
    <property type="match status" value="1"/>
</dbReference>
<dbReference type="EC" id="2.7.11.1" evidence="1"/>
<dbReference type="Gene3D" id="1.10.510.10">
    <property type="entry name" value="Transferase(Phosphotransferase) domain 1"/>
    <property type="match status" value="1"/>
</dbReference>
<gene>
    <name evidence="10" type="ORF">GCM10023196_049830</name>
</gene>
<feature type="region of interest" description="Disordered" evidence="8">
    <location>
        <begin position="263"/>
        <end position="320"/>
    </location>
</feature>
<dbReference type="PROSITE" id="PS00107">
    <property type="entry name" value="PROTEIN_KINASE_ATP"/>
    <property type="match status" value="1"/>
</dbReference>
<dbReference type="EMBL" id="BAABHK010000007">
    <property type="protein sequence ID" value="GAA4629368.1"/>
    <property type="molecule type" value="Genomic_DNA"/>
</dbReference>
<evidence type="ECO:0000256" key="6">
    <source>
        <dbReference type="ARBA" id="ARBA00022840"/>
    </source>
</evidence>
<dbReference type="InterPro" id="IPR011009">
    <property type="entry name" value="Kinase-like_dom_sf"/>
</dbReference>